<dbReference type="KEGG" id="bcw:Q7M_1481"/>
<evidence type="ECO:0000256" key="1">
    <source>
        <dbReference type="ARBA" id="ARBA00023125"/>
    </source>
</evidence>
<dbReference type="PROSITE" id="PS50935">
    <property type="entry name" value="SSB"/>
    <property type="match status" value="1"/>
</dbReference>
<proteinExistence type="predicted"/>
<gene>
    <name evidence="3" type="ordered locus">Q7M_1481</name>
</gene>
<reference evidence="3 4" key="1">
    <citation type="journal article" date="2012" name="J. Bacteriol.">
        <title>Complete Genome Sequence of Borrelia crocidurae.</title>
        <authorList>
            <person name="Elbir H."/>
            <person name="Gimenez G."/>
            <person name="Robert C."/>
            <person name="Bergstrom S."/>
            <person name="Cutler S."/>
            <person name="Raoult D."/>
            <person name="Drancourt M."/>
        </authorList>
    </citation>
    <scope>NUCLEOTIDE SEQUENCE [LARGE SCALE GENOMIC DNA]</scope>
    <source>
        <strain evidence="3 4">Achema</strain>
        <plasmid evidence="4">unnamed17</plasmid>
    </source>
</reference>
<dbReference type="PATRIC" id="fig|1155096.3.peg.1188"/>
<dbReference type="CDD" id="cd04496">
    <property type="entry name" value="SSB_OBF"/>
    <property type="match status" value="1"/>
</dbReference>
<dbReference type="AlphaFoldDB" id="I0FEN1"/>
<geneLocation type="plasmid" evidence="4">
    <name>unnamed17</name>
</geneLocation>
<dbReference type="InterPro" id="IPR000424">
    <property type="entry name" value="Primosome_PriB/ssb"/>
</dbReference>
<dbReference type="EMBL" id="CP003443">
    <property type="protein sequence ID" value="AFI31937.1"/>
    <property type="molecule type" value="Genomic_DNA"/>
</dbReference>
<reference evidence="4" key="2">
    <citation type="submission" date="2012-03" db="EMBL/GenBank/DDBJ databases">
        <title>Complete genome sequence of Borrelia crocidurae.</title>
        <authorList>
            <person name="Elbir H."/>
            <person name="Gimenez G."/>
            <person name="Robert C."/>
            <person name="Raoult D."/>
            <person name="Drancourt M."/>
        </authorList>
    </citation>
    <scope>NUCLEOTIDE SEQUENCE [LARGE SCALE GENOMIC DNA]</scope>
    <source>
        <strain evidence="4">Achema</strain>
        <plasmid evidence="4">unnamed17</plasmid>
    </source>
</reference>
<dbReference type="Proteomes" id="UP000005212">
    <property type="component" value="Plasmid unnamed17"/>
</dbReference>
<organism evidence="3 4">
    <name type="scientific">Borrelia crocidurae (strain Achema)</name>
    <dbReference type="NCBI Taxonomy" id="1155096"/>
    <lineage>
        <taxon>Bacteria</taxon>
        <taxon>Pseudomonadati</taxon>
        <taxon>Spirochaetota</taxon>
        <taxon>Spirochaetia</taxon>
        <taxon>Spirochaetales</taxon>
        <taxon>Borreliaceae</taxon>
        <taxon>Borrelia</taxon>
    </lineage>
</organism>
<dbReference type="InterPro" id="IPR012340">
    <property type="entry name" value="NA-bd_OB-fold"/>
</dbReference>
<dbReference type="SUPFAM" id="SSF50249">
    <property type="entry name" value="Nucleic acid-binding proteins"/>
    <property type="match status" value="1"/>
</dbReference>
<keyword evidence="3" id="KW-0614">Plasmid</keyword>
<dbReference type="HOGENOM" id="CLU_078758_6_0_12"/>
<protein>
    <submittedName>
        <fullName evidence="3">Single-stranded DNA-binding protein</fullName>
    </submittedName>
</protein>
<dbReference type="RefSeq" id="WP_014683276.1">
    <property type="nucleotide sequence ID" value="NC_017783.1"/>
</dbReference>
<dbReference type="Gene3D" id="2.40.50.140">
    <property type="entry name" value="Nucleic acid-binding proteins"/>
    <property type="match status" value="1"/>
</dbReference>
<accession>I0FEN1</accession>
<sequence>MISKEWKSDVGFMMMGVLMSDINNITLSGCLVKDSLLSYSSTNLAILNFSIANSIKVKREGEWKDNAQFFNCVLFGKRAETLIHFLSKVKQVVVNRSKRDEYYKDKHSEVNKIKALFL</sequence>
<dbReference type="Pfam" id="PF00436">
    <property type="entry name" value="SSB"/>
    <property type="match status" value="1"/>
</dbReference>
<evidence type="ECO:0000313" key="4">
    <source>
        <dbReference type="Proteomes" id="UP000005212"/>
    </source>
</evidence>
<dbReference type="GO" id="GO:0003697">
    <property type="term" value="F:single-stranded DNA binding"/>
    <property type="evidence" value="ECO:0007669"/>
    <property type="project" value="InterPro"/>
</dbReference>
<evidence type="ECO:0000313" key="3">
    <source>
        <dbReference type="EMBL" id="AFI31937.1"/>
    </source>
</evidence>
<name>I0FEN1_BORCA</name>
<evidence type="ECO:0000256" key="2">
    <source>
        <dbReference type="PROSITE-ProRule" id="PRU00252"/>
    </source>
</evidence>
<keyword evidence="1 2" id="KW-0238">DNA-binding</keyword>